<dbReference type="AlphaFoldDB" id="A0A556VUX0"/>
<dbReference type="EMBL" id="VCAZ01000282">
    <property type="protein sequence ID" value="TTT14222.1"/>
    <property type="molecule type" value="Genomic_DNA"/>
</dbReference>
<sequence length="127" mass="13778">MPSTAFPNIPRKASHDPDNSSTRRFLVQKSGKSEAQKKEEHRPLTFKGEPPNAAAAIVKDVSEHPVHTQHILLSERPGNPVLFLKAAVNQHGEIRKRSGLEVCSCEGESESGSLSRVEAAVQTSAIC</sequence>
<feature type="compositionally biased region" description="Basic and acidic residues" evidence="1">
    <location>
        <begin position="31"/>
        <end position="43"/>
    </location>
</feature>
<name>A0A556VUX0_BAGYA</name>
<accession>A0A556VUX0</accession>
<gene>
    <name evidence="2" type="ORF">Baya_16290</name>
</gene>
<feature type="region of interest" description="Disordered" evidence="1">
    <location>
        <begin position="1"/>
        <end position="49"/>
    </location>
</feature>
<proteinExistence type="predicted"/>
<evidence type="ECO:0000313" key="3">
    <source>
        <dbReference type="Proteomes" id="UP000319801"/>
    </source>
</evidence>
<protein>
    <submittedName>
        <fullName evidence="2">Uncharacterized protein</fullName>
    </submittedName>
</protein>
<comment type="caution">
    <text evidence="2">The sequence shown here is derived from an EMBL/GenBank/DDBJ whole genome shotgun (WGS) entry which is preliminary data.</text>
</comment>
<reference evidence="2 3" key="1">
    <citation type="journal article" date="2019" name="Genome Biol. Evol.">
        <title>Whole-Genome Sequencing of the Giant Devil Catfish, Bagarius yarrelli.</title>
        <authorList>
            <person name="Jiang W."/>
            <person name="Lv Y."/>
            <person name="Cheng L."/>
            <person name="Yang K."/>
            <person name="Chao B."/>
            <person name="Wang X."/>
            <person name="Li Y."/>
            <person name="Pan X."/>
            <person name="You X."/>
            <person name="Zhang Y."/>
            <person name="Yang J."/>
            <person name="Li J."/>
            <person name="Zhang X."/>
            <person name="Liu S."/>
            <person name="Sun C."/>
            <person name="Yang J."/>
            <person name="Shi Q."/>
        </authorList>
    </citation>
    <scope>NUCLEOTIDE SEQUENCE [LARGE SCALE GENOMIC DNA]</scope>
    <source>
        <strain evidence="2">JWS20170419001</strain>
        <tissue evidence="2">Muscle</tissue>
    </source>
</reference>
<evidence type="ECO:0000313" key="2">
    <source>
        <dbReference type="EMBL" id="TTT14222.1"/>
    </source>
</evidence>
<evidence type="ECO:0000256" key="1">
    <source>
        <dbReference type="SAM" id="MobiDB-lite"/>
    </source>
</evidence>
<dbReference type="Proteomes" id="UP000319801">
    <property type="component" value="Unassembled WGS sequence"/>
</dbReference>
<organism evidence="2 3">
    <name type="scientific">Bagarius yarrelli</name>
    <name type="common">Goonch</name>
    <name type="synonym">Bagrus yarrelli</name>
    <dbReference type="NCBI Taxonomy" id="175774"/>
    <lineage>
        <taxon>Eukaryota</taxon>
        <taxon>Metazoa</taxon>
        <taxon>Chordata</taxon>
        <taxon>Craniata</taxon>
        <taxon>Vertebrata</taxon>
        <taxon>Euteleostomi</taxon>
        <taxon>Actinopterygii</taxon>
        <taxon>Neopterygii</taxon>
        <taxon>Teleostei</taxon>
        <taxon>Ostariophysi</taxon>
        <taxon>Siluriformes</taxon>
        <taxon>Sisoridae</taxon>
        <taxon>Sisorinae</taxon>
        <taxon>Bagarius</taxon>
    </lineage>
</organism>
<keyword evidence="3" id="KW-1185">Reference proteome</keyword>